<dbReference type="GO" id="GO:0000049">
    <property type="term" value="F:tRNA binding"/>
    <property type="evidence" value="ECO:0007669"/>
    <property type="project" value="UniProtKB-KW"/>
</dbReference>
<protein>
    <recommendedName>
        <fullName evidence="6 7">Peptidyl-tRNA hydrolase</fullName>
        <ecNumber evidence="1 7">3.1.1.29</ecNumber>
    </recommendedName>
</protein>
<evidence type="ECO:0000256" key="1">
    <source>
        <dbReference type="ARBA" id="ARBA00013260"/>
    </source>
</evidence>
<dbReference type="SUPFAM" id="SSF53178">
    <property type="entry name" value="Peptidyl-tRNA hydrolase-like"/>
    <property type="match status" value="1"/>
</dbReference>
<evidence type="ECO:0000313" key="10">
    <source>
        <dbReference type="Proteomes" id="UP000178117"/>
    </source>
</evidence>
<accession>A0A1F8FYD4</accession>
<evidence type="ECO:0000256" key="6">
    <source>
        <dbReference type="ARBA" id="ARBA00050038"/>
    </source>
</evidence>
<keyword evidence="3 7" id="KW-0378">Hydrolase</keyword>
<dbReference type="Proteomes" id="UP000178117">
    <property type="component" value="Unassembled WGS sequence"/>
</dbReference>
<keyword evidence="2" id="KW-0820">tRNA-binding</keyword>
<dbReference type="Gene3D" id="3.40.50.1470">
    <property type="entry name" value="Peptidyl-tRNA hydrolase"/>
    <property type="match status" value="1"/>
</dbReference>
<evidence type="ECO:0000313" key="9">
    <source>
        <dbReference type="EMBL" id="OGN17690.1"/>
    </source>
</evidence>
<evidence type="ECO:0000256" key="8">
    <source>
        <dbReference type="RuleBase" id="RU004320"/>
    </source>
</evidence>
<name>A0A1F8FYD4_9BACT</name>
<reference evidence="9 10" key="1">
    <citation type="journal article" date="2016" name="Nat. Commun.">
        <title>Thousands of microbial genomes shed light on interconnected biogeochemical processes in an aquifer system.</title>
        <authorList>
            <person name="Anantharaman K."/>
            <person name="Brown C.T."/>
            <person name="Hug L.A."/>
            <person name="Sharon I."/>
            <person name="Castelle C.J."/>
            <person name="Probst A.J."/>
            <person name="Thomas B.C."/>
            <person name="Singh A."/>
            <person name="Wilkins M.J."/>
            <person name="Karaoz U."/>
            <person name="Brodie E.L."/>
            <person name="Williams K.H."/>
            <person name="Hubbard S.S."/>
            <person name="Banfield J.F."/>
        </authorList>
    </citation>
    <scope>NUCLEOTIDE SEQUENCE [LARGE SCALE GENOMIC DNA]</scope>
</reference>
<evidence type="ECO:0000256" key="7">
    <source>
        <dbReference type="RuleBase" id="RU000673"/>
    </source>
</evidence>
<dbReference type="EMBL" id="MGJZ01000006">
    <property type="protein sequence ID" value="OGN17690.1"/>
    <property type="molecule type" value="Genomic_DNA"/>
</dbReference>
<evidence type="ECO:0000256" key="5">
    <source>
        <dbReference type="ARBA" id="ARBA00038063"/>
    </source>
</evidence>
<dbReference type="CDD" id="cd00462">
    <property type="entry name" value="PTH"/>
    <property type="match status" value="1"/>
</dbReference>
<dbReference type="Pfam" id="PF01195">
    <property type="entry name" value="Pept_tRNA_hydro"/>
    <property type="match status" value="1"/>
</dbReference>
<dbReference type="GO" id="GO:0004045">
    <property type="term" value="F:peptidyl-tRNA hydrolase activity"/>
    <property type="evidence" value="ECO:0007669"/>
    <property type="project" value="UniProtKB-EC"/>
</dbReference>
<dbReference type="PROSITE" id="PS01195">
    <property type="entry name" value="PEPT_TRNA_HYDROL_1"/>
    <property type="match status" value="1"/>
</dbReference>
<gene>
    <name evidence="9" type="ORF">A3C88_01560</name>
</gene>
<dbReference type="InterPro" id="IPR036416">
    <property type="entry name" value="Pept_tRNA_hydro_sf"/>
</dbReference>
<dbReference type="NCBIfam" id="TIGR00447">
    <property type="entry name" value="pth"/>
    <property type="match status" value="1"/>
</dbReference>
<dbReference type="InterPro" id="IPR018171">
    <property type="entry name" value="Pept_tRNA_hydro_CS"/>
</dbReference>
<keyword evidence="4" id="KW-0694">RNA-binding</keyword>
<dbReference type="PANTHER" id="PTHR17224">
    <property type="entry name" value="PEPTIDYL-TRNA HYDROLASE"/>
    <property type="match status" value="1"/>
</dbReference>
<dbReference type="AlphaFoldDB" id="A0A1F8FYD4"/>
<sequence>MATKLIVGIGNPDPEYQNTRHNIGFLFLDYLAKKIGANDFELDKKSNALVSKSKIEKTSVVLAKPLSYVNKSGDVVGKLAGSNKLKAKDLIVIQDDLDIEFGYFKNSFDKNSGGHKGIDSIIKAMKTKAFQRVRIGIAVRALQKARQQSAKKRDKFVQDFVLSKFTKKEEETVKAMFKEIYERVLLLLKH</sequence>
<organism evidence="9 10">
    <name type="scientific">Candidatus Yanofskybacteria bacterium RIFCSPHIGHO2_02_FULL_50_12</name>
    <dbReference type="NCBI Taxonomy" id="1802685"/>
    <lineage>
        <taxon>Bacteria</taxon>
        <taxon>Candidatus Yanofskyibacteriota</taxon>
    </lineage>
</organism>
<dbReference type="STRING" id="1802685.A3C88_01560"/>
<dbReference type="PANTHER" id="PTHR17224:SF1">
    <property type="entry name" value="PEPTIDYL-TRNA HYDROLASE"/>
    <property type="match status" value="1"/>
</dbReference>
<comment type="caution">
    <text evidence="9">The sequence shown here is derived from an EMBL/GenBank/DDBJ whole genome shotgun (WGS) entry which is preliminary data.</text>
</comment>
<dbReference type="EC" id="3.1.1.29" evidence="1 7"/>
<evidence type="ECO:0000256" key="2">
    <source>
        <dbReference type="ARBA" id="ARBA00022555"/>
    </source>
</evidence>
<evidence type="ECO:0000256" key="4">
    <source>
        <dbReference type="ARBA" id="ARBA00022884"/>
    </source>
</evidence>
<comment type="similarity">
    <text evidence="5 8">Belongs to the PTH family.</text>
</comment>
<comment type="catalytic activity">
    <reaction evidence="7">
        <text>an N-acyl-L-alpha-aminoacyl-tRNA + H2O = an N-acyl-L-amino acid + a tRNA + H(+)</text>
        <dbReference type="Rhea" id="RHEA:54448"/>
        <dbReference type="Rhea" id="RHEA-COMP:10123"/>
        <dbReference type="Rhea" id="RHEA-COMP:13883"/>
        <dbReference type="ChEBI" id="CHEBI:15377"/>
        <dbReference type="ChEBI" id="CHEBI:15378"/>
        <dbReference type="ChEBI" id="CHEBI:59874"/>
        <dbReference type="ChEBI" id="CHEBI:78442"/>
        <dbReference type="ChEBI" id="CHEBI:138191"/>
        <dbReference type="EC" id="3.1.1.29"/>
    </reaction>
</comment>
<dbReference type="InterPro" id="IPR001328">
    <property type="entry name" value="Pept_tRNA_hydro"/>
</dbReference>
<proteinExistence type="inferred from homology"/>
<evidence type="ECO:0000256" key="3">
    <source>
        <dbReference type="ARBA" id="ARBA00022801"/>
    </source>
</evidence>